<feature type="transmembrane region" description="Helical" evidence="1">
    <location>
        <begin position="20"/>
        <end position="42"/>
    </location>
</feature>
<gene>
    <name evidence="3" type="ORF">A2358_04295</name>
</gene>
<keyword evidence="1" id="KW-0472">Membrane</keyword>
<dbReference type="Pfam" id="PF09603">
    <property type="entry name" value="Fib_succ_major"/>
    <property type="match status" value="1"/>
</dbReference>
<dbReference type="EMBL" id="MHPJ01000003">
    <property type="protein sequence ID" value="OGZ79470.1"/>
    <property type="molecule type" value="Genomic_DNA"/>
</dbReference>
<dbReference type="AlphaFoldDB" id="A0A1G2IYR3"/>
<comment type="caution">
    <text evidence="3">The sequence shown here is derived from an EMBL/GenBank/DDBJ whole genome shotgun (WGS) entry which is preliminary data.</text>
</comment>
<evidence type="ECO:0000313" key="3">
    <source>
        <dbReference type="EMBL" id="OGZ79470.1"/>
    </source>
</evidence>
<feature type="domain" description="Fibrobacter succinogenes major paralogous" evidence="2">
    <location>
        <begin position="299"/>
        <end position="490"/>
    </location>
</feature>
<accession>A0A1G2IYR3</accession>
<evidence type="ECO:0000313" key="4">
    <source>
        <dbReference type="Proteomes" id="UP000178650"/>
    </source>
</evidence>
<dbReference type="InterPro" id="IPR011871">
    <property type="entry name" value="Fib_succ_major"/>
</dbReference>
<protein>
    <recommendedName>
        <fullName evidence="2">Fibrobacter succinogenes major paralogous domain-containing protein</fullName>
    </recommendedName>
</protein>
<proteinExistence type="predicted"/>
<dbReference type="NCBIfam" id="TIGR02145">
    <property type="entry name" value="Fib_succ_major"/>
    <property type="match status" value="1"/>
</dbReference>
<name>A0A1G2IYR3_9BACT</name>
<keyword evidence="1" id="KW-0812">Transmembrane</keyword>
<dbReference type="STRING" id="1802223.A2358_04295"/>
<dbReference type="Proteomes" id="UP000178650">
    <property type="component" value="Unassembled WGS sequence"/>
</dbReference>
<evidence type="ECO:0000259" key="2">
    <source>
        <dbReference type="Pfam" id="PF09603"/>
    </source>
</evidence>
<keyword evidence="1" id="KW-1133">Transmembrane helix</keyword>
<sequence>MKIGKFKNLKFENSQKGVSLIIVFFMMMIILAVVLSISIILYSQIKVIRNIGDSVVAFYIADSGIEKTLYYDRKIIPEDGKRGICYMCNSDNPNKDPDCKSITPPADDPAGCDSLTCENCEINFNSTLAGGKKYEVRAVVSQESAVDDPQNIFSMLRIDSTGSYTHAIGADAVKRKIEITFGKQVEAPPLPELTVTAAAAPNPASIGQNVNFIASASGGTGTYSYAFTGDCRGNCDNTNQSCQCSTAFTSSANYVAYVEVTSGNKTINREISVFVRPWVCGDNLVDTRDGQSYGTKLIVGRCWMTKNMNIGTRIDGSINQGTNCPSAAEIEKYCYLDSNGNCDNKYGGLYQWNQAMCGLSGQTVQGICPAGWRIPKDSEFYTLENLYAMNNIPKQTCVGIRTGYDCNPAGTKLKPGDTSGFNGLLAGYRSVSIHPVSGNYFYGENIYAYFWSSLQAVPGKAYLRSLDSGHTTVYRDVNWQGVGYSVRCIKGP</sequence>
<reference evidence="3 4" key="1">
    <citation type="journal article" date="2016" name="Nat. Commun.">
        <title>Thousands of microbial genomes shed light on interconnected biogeochemical processes in an aquifer system.</title>
        <authorList>
            <person name="Anantharaman K."/>
            <person name="Brown C.T."/>
            <person name="Hug L.A."/>
            <person name="Sharon I."/>
            <person name="Castelle C.J."/>
            <person name="Probst A.J."/>
            <person name="Thomas B.C."/>
            <person name="Singh A."/>
            <person name="Wilkins M.J."/>
            <person name="Karaoz U."/>
            <person name="Brodie E.L."/>
            <person name="Williams K.H."/>
            <person name="Hubbard S.S."/>
            <person name="Banfield J.F."/>
        </authorList>
    </citation>
    <scope>NUCLEOTIDE SEQUENCE [LARGE SCALE GENOMIC DNA]</scope>
</reference>
<organism evidence="3 4">
    <name type="scientific">Candidatus Staskawiczbacteria bacterium RIFOXYB1_FULL_37_44</name>
    <dbReference type="NCBI Taxonomy" id="1802223"/>
    <lineage>
        <taxon>Bacteria</taxon>
        <taxon>Candidatus Staskawicziibacteriota</taxon>
    </lineage>
</organism>
<evidence type="ECO:0000256" key="1">
    <source>
        <dbReference type="SAM" id="Phobius"/>
    </source>
</evidence>